<protein>
    <submittedName>
        <fullName evidence="7">Uncharacterized protein</fullName>
    </submittedName>
</protein>
<accession>A0A815XAL2</accession>
<keyword evidence="9" id="KW-1185">Reference proteome</keyword>
<dbReference type="EMBL" id="CAJNOQ010027628">
    <property type="protein sequence ID" value="CAF1555084.1"/>
    <property type="molecule type" value="Genomic_DNA"/>
</dbReference>
<evidence type="ECO:0000256" key="5">
    <source>
        <dbReference type="ARBA" id="ARBA00023136"/>
    </source>
</evidence>
<evidence type="ECO:0000256" key="3">
    <source>
        <dbReference type="ARBA" id="ARBA00022692"/>
    </source>
</evidence>
<evidence type="ECO:0000313" key="9">
    <source>
        <dbReference type="Proteomes" id="UP000663829"/>
    </source>
</evidence>
<dbReference type="EMBL" id="CAJOBC010093328">
    <property type="protein sequence ID" value="CAF4416254.1"/>
    <property type="molecule type" value="Genomic_DNA"/>
</dbReference>
<dbReference type="Proteomes" id="UP000663829">
    <property type="component" value="Unassembled WGS sequence"/>
</dbReference>
<comment type="subcellular location">
    <subcellularLocation>
        <location evidence="1">Membrane</location>
        <topology evidence="1">Multi-pass membrane protein</topology>
    </subcellularLocation>
</comment>
<evidence type="ECO:0000256" key="4">
    <source>
        <dbReference type="ARBA" id="ARBA00022989"/>
    </source>
</evidence>
<evidence type="ECO:0000313" key="7">
    <source>
        <dbReference type="EMBL" id="CAF1555084.1"/>
    </source>
</evidence>
<evidence type="ECO:0000256" key="1">
    <source>
        <dbReference type="ARBA" id="ARBA00004141"/>
    </source>
</evidence>
<keyword evidence="3 6" id="KW-0812">Transmembrane</keyword>
<proteinExistence type="predicted"/>
<evidence type="ECO:0000256" key="2">
    <source>
        <dbReference type="ARBA" id="ARBA00022448"/>
    </source>
</evidence>
<dbReference type="PANTHER" id="PTHR43791">
    <property type="entry name" value="PERMEASE-RELATED"/>
    <property type="match status" value="1"/>
</dbReference>
<keyword evidence="2" id="KW-0813">Transport</keyword>
<feature type="transmembrane region" description="Helical" evidence="6">
    <location>
        <begin position="22"/>
        <end position="42"/>
    </location>
</feature>
<keyword evidence="5 6" id="KW-0472">Membrane</keyword>
<evidence type="ECO:0000313" key="8">
    <source>
        <dbReference type="EMBL" id="CAF4416254.1"/>
    </source>
</evidence>
<reference evidence="7" key="1">
    <citation type="submission" date="2021-02" db="EMBL/GenBank/DDBJ databases">
        <authorList>
            <person name="Nowell W R."/>
        </authorList>
    </citation>
    <scope>NUCLEOTIDE SEQUENCE</scope>
</reference>
<dbReference type="AlphaFoldDB" id="A0A815XAL2"/>
<dbReference type="Proteomes" id="UP000681722">
    <property type="component" value="Unassembled WGS sequence"/>
</dbReference>
<dbReference type="PANTHER" id="PTHR43791:SF36">
    <property type="entry name" value="TRANSPORTER, PUTATIVE (AFU_ORTHOLOGUE AFUA_6G08340)-RELATED"/>
    <property type="match status" value="1"/>
</dbReference>
<dbReference type="GO" id="GO:0022857">
    <property type="term" value="F:transmembrane transporter activity"/>
    <property type="evidence" value="ECO:0007669"/>
    <property type="project" value="TreeGrafter"/>
</dbReference>
<sequence>MIAAITIIFTAYHAGYKNERTYYINVLLILGIVGFIFLISIEECSNFKYIASILACMGTCTILPLILSWATANIGGQRKRAVASALIIVLIMVLLLKFLLKREKKRRELLDGRRLAAEDTEYASTDKHRSFSYIL</sequence>
<keyword evidence="4 6" id="KW-1133">Transmembrane helix</keyword>
<dbReference type="GO" id="GO:0016020">
    <property type="term" value="C:membrane"/>
    <property type="evidence" value="ECO:0007669"/>
    <property type="project" value="UniProtKB-SubCell"/>
</dbReference>
<gene>
    <name evidence="7" type="ORF">GPM918_LOCUS39435</name>
    <name evidence="8" type="ORF">SRO942_LOCUS40307</name>
</gene>
<evidence type="ECO:0000256" key="6">
    <source>
        <dbReference type="SAM" id="Phobius"/>
    </source>
</evidence>
<organism evidence="7 9">
    <name type="scientific">Didymodactylos carnosus</name>
    <dbReference type="NCBI Taxonomy" id="1234261"/>
    <lineage>
        <taxon>Eukaryota</taxon>
        <taxon>Metazoa</taxon>
        <taxon>Spiralia</taxon>
        <taxon>Gnathifera</taxon>
        <taxon>Rotifera</taxon>
        <taxon>Eurotatoria</taxon>
        <taxon>Bdelloidea</taxon>
        <taxon>Philodinida</taxon>
        <taxon>Philodinidae</taxon>
        <taxon>Didymodactylos</taxon>
    </lineage>
</organism>
<feature type="transmembrane region" description="Helical" evidence="6">
    <location>
        <begin position="49"/>
        <end position="69"/>
    </location>
</feature>
<comment type="caution">
    <text evidence="7">The sequence shown here is derived from an EMBL/GenBank/DDBJ whole genome shotgun (WGS) entry which is preliminary data.</text>
</comment>
<feature type="transmembrane region" description="Helical" evidence="6">
    <location>
        <begin position="81"/>
        <end position="100"/>
    </location>
</feature>
<name>A0A815XAL2_9BILA</name>